<dbReference type="STRING" id="338969.Rfer_2630"/>
<organism evidence="3 4">
    <name type="scientific">Albidiferax ferrireducens (strain ATCC BAA-621 / DSM 15236 / T118)</name>
    <name type="common">Rhodoferax ferrireducens</name>
    <dbReference type="NCBI Taxonomy" id="338969"/>
    <lineage>
        <taxon>Bacteria</taxon>
        <taxon>Pseudomonadati</taxon>
        <taxon>Pseudomonadota</taxon>
        <taxon>Betaproteobacteria</taxon>
        <taxon>Burkholderiales</taxon>
        <taxon>Comamonadaceae</taxon>
        <taxon>Rhodoferax</taxon>
    </lineage>
</organism>
<evidence type="ECO:0000259" key="2">
    <source>
        <dbReference type="PROSITE" id="PS51832"/>
    </source>
</evidence>
<dbReference type="GO" id="GO:0008081">
    <property type="term" value="F:phosphoric diester hydrolase activity"/>
    <property type="evidence" value="ECO:0007669"/>
    <property type="project" value="UniProtKB-ARBA"/>
</dbReference>
<evidence type="ECO:0000313" key="3">
    <source>
        <dbReference type="EMBL" id="ABD70346.1"/>
    </source>
</evidence>
<dbReference type="SMART" id="SM00471">
    <property type="entry name" value="HDc"/>
    <property type="match status" value="1"/>
</dbReference>
<dbReference type="InterPro" id="IPR003607">
    <property type="entry name" value="HD/PDEase_dom"/>
</dbReference>
<evidence type="ECO:0000313" key="4">
    <source>
        <dbReference type="Proteomes" id="UP000008332"/>
    </source>
</evidence>
<sequence length="435" mass="48029">MDEAQFELIEIHQLRPGMFIELELGWMSHPFPTRSFKISSEKQLEVIRGLGLKRVRYFRDKSDLLPGLANAGGAKVLAGDSPGEQARPESTLASTDENRLRRQRSDLLSAQHNSLIVCERRFVDAIQHYKLAVEQISAFPGAAKQQCLGVVGGFVGDMLQEGELAIRLLSEGMGDKASMHPVNVTILSLLLGRSLGLSQPDMLDLGMAAFLHDIGKSRLPDRVRWPDENFSKAEYNLYQEHVAQGVPLGRHMDLTAGALQAIAQHHEAMDGSGFPARLKGDSLSVASKILSLVNQYDNLCNPSRPSTAVTPHEALALIFAQLKARFDSVTLGAFIRMMGVYPPGSVVQLADERFALVVSVNSTRPLKPQVIVHEPRVPKHEALILDLEHAPALGIRRSLKPASLPREAMDYLLPRQRICYFFEKVIESPSDEVGL</sequence>
<dbReference type="PANTHER" id="PTHR43155:SF2">
    <property type="entry name" value="CYCLIC DI-GMP PHOSPHODIESTERASE PA4108"/>
    <property type="match status" value="1"/>
</dbReference>
<protein>
    <submittedName>
        <fullName evidence="3">Metal dependent phosphohydrolase</fullName>
    </submittedName>
</protein>
<dbReference type="RefSeq" id="WP_011464914.1">
    <property type="nucleotide sequence ID" value="NC_007908.1"/>
</dbReference>
<dbReference type="Gene3D" id="1.10.3210.10">
    <property type="entry name" value="Hypothetical protein af1432"/>
    <property type="match status" value="1"/>
</dbReference>
<gene>
    <name evidence="3" type="ordered locus">Rfer_2630</name>
</gene>
<dbReference type="EMBL" id="CP000267">
    <property type="protein sequence ID" value="ABD70346.1"/>
    <property type="molecule type" value="Genomic_DNA"/>
</dbReference>
<dbReference type="PROSITE" id="PS51832">
    <property type="entry name" value="HD_GYP"/>
    <property type="match status" value="1"/>
</dbReference>
<dbReference type="HOGENOM" id="CLU_000445_92_1_4"/>
<feature type="region of interest" description="Disordered" evidence="1">
    <location>
        <begin position="79"/>
        <end position="98"/>
    </location>
</feature>
<keyword evidence="3" id="KW-0378">Hydrolase</keyword>
<dbReference type="InterPro" id="IPR021812">
    <property type="entry name" value="DUF3391"/>
</dbReference>
<reference evidence="4" key="1">
    <citation type="submission" date="2006-02" db="EMBL/GenBank/DDBJ databases">
        <title>Complete sequence of chromosome of Rhodoferax ferrireducens DSM 15236.</title>
        <authorList>
            <person name="Copeland A."/>
            <person name="Lucas S."/>
            <person name="Lapidus A."/>
            <person name="Barry K."/>
            <person name="Detter J.C."/>
            <person name="Glavina del Rio T."/>
            <person name="Hammon N."/>
            <person name="Israni S."/>
            <person name="Pitluck S."/>
            <person name="Brettin T."/>
            <person name="Bruce D."/>
            <person name="Han C."/>
            <person name="Tapia R."/>
            <person name="Gilna P."/>
            <person name="Kiss H."/>
            <person name="Schmutz J."/>
            <person name="Larimer F."/>
            <person name="Land M."/>
            <person name="Kyrpides N."/>
            <person name="Ivanova N."/>
            <person name="Richardson P."/>
        </authorList>
    </citation>
    <scope>NUCLEOTIDE SEQUENCE [LARGE SCALE GENOMIC DNA]</scope>
    <source>
        <strain evidence="4">ATCC BAA-621 / DSM 15236 / T118</strain>
    </source>
</reference>
<dbReference type="Proteomes" id="UP000008332">
    <property type="component" value="Chromosome"/>
</dbReference>
<dbReference type="AlphaFoldDB" id="Q21V57"/>
<feature type="domain" description="HD-GYP" evidence="2">
    <location>
        <begin position="155"/>
        <end position="350"/>
    </location>
</feature>
<dbReference type="Pfam" id="PF11871">
    <property type="entry name" value="DUF3391"/>
    <property type="match status" value="1"/>
</dbReference>
<dbReference type="KEGG" id="rfr:Rfer_2630"/>
<dbReference type="SUPFAM" id="SSF109604">
    <property type="entry name" value="HD-domain/PDEase-like"/>
    <property type="match status" value="1"/>
</dbReference>
<proteinExistence type="predicted"/>
<dbReference type="PANTHER" id="PTHR43155">
    <property type="entry name" value="CYCLIC DI-GMP PHOSPHODIESTERASE PA4108-RELATED"/>
    <property type="match status" value="1"/>
</dbReference>
<name>Q21V57_ALBFT</name>
<evidence type="ECO:0000256" key="1">
    <source>
        <dbReference type="SAM" id="MobiDB-lite"/>
    </source>
</evidence>
<dbReference type="OrthoDB" id="9774747at2"/>
<dbReference type="InterPro" id="IPR037522">
    <property type="entry name" value="HD_GYP_dom"/>
</dbReference>
<accession>Q21V57</accession>
<keyword evidence="4" id="KW-1185">Reference proteome</keyword>
<dbReference type="CDD" id="cd00077">
    <property type="entry name" value="HDc"/>
    <property type="match status" value="1"/>
</dbReference>
<dbReference type="eggNOG" id="COG2206">
    <property type="taxonomic scope" value="Bacteria"/>
</dbReference>
<dbReference type="Pfam" id="PF13487">
    <property type="entry name" value="HD_5"/>
    <property type="match status" value="1"/>
</dbReference>